<dbReference type="AlphaFoldDB" id="A0A7C9DEU0"/>
<evidence type="ECO:0000256" key="1">
    <source>
        <dbReference type="SAM" id="SignalP"/>
    </source>
</evidence>
<reference evidence="2" key="1">
    <citation type="journal article" date="2013" name="J. Plant Res.">
        <title>Effect of fungi and light on seed germination of three Opuntia species from semiarid lands of central Mexico.</title>
        <authorList>
            <person name="Delgado-Sanchez P."/>
            <person name="Jimenez-Bremont J.F."/>
            <person name="Guerrero-Gonzalez Mde L."/>
            <person name="Flores J."/>
        </authorList>
    </citation>
    <scope>NUCLEOTIDE SEQUENCE</scope>
    <source>
        <tissue evidence="2">Cladode</tissue>
    </source>
</reference>
<accession>A0A7C9DEU0</accession>
<sequence>MRGGCSGEATTLWLSLQLCALSVSESAVARVGSTPRADCHCPQMQVPCHHETISIHTPQIYVQQACSHNHSRHEDHVEGCSCPCSQRIKCENSMPEHQLLFGGRPCFLSFCTEYHPIPELDRCLFQLKHTNPLLSTELHRHHHSVPGHTTW</sequence>
<name>A0A7C9DEU0_OPUST</name>
<evidence type="ECO:0000313" key="2">
    <source>
        <dbReference type="EMBL" id="MBA4637785.1"/>
    </source>
</evidence>
<feature type="chain" id="PRO_5027886564" evidence="1">
    <location>
        <begin position="27"/>
        <end position="151"/>
    </location>
</feature>
<feature type="signal peptide" evidence="1">
    <location>
        <begin position="1"/>
        <end position="26"/>
    </location>
</feature>
<reference evidence="2" key="2">
    <citation type="submission" date="2020-07" db="EMBL/GenBank/DDBJ databases">
        <authorList>
            <person name="Vera ALvarez R."/>
            <person name="Arias-Moreno D.M."/>
            <person name="Jimenez-Jacinto V."/>
            <person name="Jimenez-Bremont J.F."/>
            <person name="Swaminathan K."/>
            <person name="Moose S.P."/>
            <person name="Guerrero-Gonzalez M.L."/>
            <person name="Marino-Ramirez L."/>
            <person name="Landsman D."/>
            <person name="Rodriguez-Kessler M."/>
            <person name="Delgado-Sanchez P."/>
        </authorList>
    </citation>
    <scope>NUCLEOTIDE SEQUENCE</scope>
    <source>
        <tissue evidence="2">Cladode</tissue>
    </source>
</reference>
<proteinExistence type="predicted"/>
<organism evidence="2">
    <name type="scientific">Opuntia streptacantha</name>
    <name type="common">Prickly pear cactus</name>
    <name type="synonym">Opuntia cardona</name>
    <dbReference type="NCBI Taxonomy" id="393608"/>
    <lineage>
        <taxon>Eukaryota</taxon>
        <taxon>Viridiplantae</taxon>
        <taxon>Streptophyta</taxon>
        <taxon>Embryophyta</taxon>
        <taxon>Tracheophyta</taxon>
        <taxon>Spermatophyta</taxon>
        <taxon>Magnoliopsida</taxon>
        <taxon>eudicotyledons</taxon>
        <taxon>Gunneridae</taxon>
        <taxon>Pentapetalae</taxon>
        <taxon>Caryophyllales</taxon>
        <taxon>Cactineae</taxon>
        <taxon>Cactaceae</taxon>
        <taxon>Opuntioideae</taxon>
        <taxon>Opuntia</taxon>
    </lineage>
</organism>
<protein>
    <submittedName>
        <fullName evidence="2">Uncharacterized protein</fullName>
    </submittedName>
</protein>
<dbReference type="EMBL" id="GISG01106958">
    <property type="protein sequence ID" value="MBA4637785.1"/>
    <property type="molecule type" value="Transcribed_RNA"/>
</dbReference>
<keyword evidence="1" id="KW-0732">Signal</keyword>